<sequence>MIVTTTNTIQGKEIIEYIDIVNGEAIMGANIVRDIFASVRDVVGGRSGAYESKLKEARDIAMEEMKQLATQKGANAIVGIDIDYEVVRDGMLMVAVSGTAVRV</sequence>
<organism evidence="3 4">
    <name type="scientific">Bacillus thuringiensis serovar andalousiensis</name>
    <dbReference type="NCBI Taxonomy" id="257985"/>
    <lineage>
        <taxon>Bacteria</taxon>
        <taxon>Bacillati</taxon>
        <taxon>Bacillota</taxon>
        <taxon>Bacilli</taxon>
        <taxon>Bacillales</taxon>
        <taxon>Bacillaceae</taxon>
        <taxon>Bacillus</taxon>
        <taxon>Bacillus cereus group</taxon>
    </lineage>
</organism>
<name>A0A6H0TPF1_BACTU</name>
<dbReference type="NCBIfam" id="NF009496">
    <property type="entry name" value="PRK12856.1"/>
    <property type="match status" value="1"/>
</dbReference>
<comment type="similarity">
    <text evidence="1 2">Belongs to the UPF0145 family.</text>
</comment>
<proteinExistence type="inferred from homology"/>
<evidence type="ECO:0000256" key="1">
    <source>
        <dbReference type="ARBA" id="ARBA00010751"/>
    </source>
</evidence>
<dbReference type="NCBIfam" id="NF009495">
    <property type="entry name" value="PRK12855.1"/>
    <property type="match status" value="1"/>
</dbReference>
<protein>
    <recommendedName>
        <fullName evidence="2">UPF0145 protein EVG22_26895</fullName>
    </recommendedName>
</protein>
<dbReference type="InterPro" id="IPR035439">
    <property type="entry name" value="UPF0145_dom_sf"/>
</dbReference>
<dbReference type="Pfam" id="PF01906">
    <property type="entry name" value="YbjQ_1"/>
    <property type="match status" value="1"/>
</dbReference>
<dbReference type="PANTHER" id="PTHR34068">
    <property type="entry name" value="UPF0145 PROTEIN YBJQ"/>
    <property type="match status" value="1"/>
</dbReference>
<dbReference type="RefSeq" id="WP_172555498.1">
    <property type="nucleotide sequence ID" value="NZ_CP035727.2"/>
</dbReference>
<evidence type="ECO:0000313" key="3">
    <source>
        <dbReference type="EMBL" id="QIW21820.1"/>
    </source>
</evidence>
<reference evidence="4" key="1">
    <citation type="submission" date="2019-02" db="EMBL/GenBank/DDBJ databases">
        <title>Structural and Functional analysis of Lanthipeptide from Bacillus thuringiensis serovar andalousiensis B23193.</title>
        <authorList>
            <person name="Andreeva J.V."/>
            <person name="Grigoreva A."/>
        </authorList>
    </citation>
    <scope>NUCLEOTIDE SEQUENCE [LARGE SCALE GENOMIC DNA]</scope>
    <source>
        <strain evidence="4">B23193</strain>
    </source>
</reference>
<dbReference type="Gene3D" id="3.30.110.70">
    <property type="entry name" value="Hypothetical protein apc22750. Chain B"/>
    <property type="match status" value="1"/>
</dbReference>
<dbReference type="HAMAP" id="MF_00338">
    <property type="entry name" value="UPF0145"/>
    <property type="match status" value="1"/>
</dbReference>
<gene>
    <name evidence="3" type="ORF">EVG22_26895</name>
</gene>
<dbReference type="SUPFAM" id="SSF117782">
    <property type="entry name" value="YbjQ-like"/>
    <property type="match status" value="1"/>
</dbReference>
<dbReference type="Proteomes" id="UP000501374">
    <property type="component" value="Chromosome"/>
</dbReference>
<evidence type="ECO:0000313" key="4">
    <source>
        <dbReference type="Proteomes" id="UP000501374"/>
    </source>
</evidence>
<dbReference type="EMBL" id="CP035727">
    <property type="protein sequence ID" value="QIW21820.1"/>
    <property type="molecule type" value="Genomic_DNA"/>
</dbReference>
<dbReference type="AlphaFoldDB" id="A0A6H0TPF1"/>
<evidence type="ECO:0000256" key="2">
    <source>
        <dbReference type="HAMAP-Rule" id="MF_00338"/>
    </source>
</evidence>
<dbReference type="InterPro" id="IPR002765">
    <property type="entry name" value="UPF0145_YbjQ-like"/>
</dbReference>
<dbReference type="PANTHER" id="PTHR34068:SF1">
    <property type="entry name" value="UPF0145 PROTEIN YBJQ"/>
    <property type="match status" value="1"/>
</dbReference>
<accession>A0A6H0TPF1</accession>